<dbReference type="Proteomes" id="UP000627292">
    <property type="component" value="Unassembled WGS sequence"/>
</dbReference>
<evidence type="ECO:0000256" key="1">
    <source>
        <dbReference type="ARBA" id="ARBA00004442"/>
    </source>
</evidence>
<dbReference type="RefSeq" id="WP_188951414.1">
    <property type="nucleotide sequence ID" value="NZ_BMIB01000002.1"/>
</dbReference>
<evidence type="ECO:0000256" key="5">
    <source>
        <dbReference type="ARBA" id="ARBA00023237"/>
    </source>
</evidence>
<keyword evidence="3 7" id="KW-0732">Signal</keyword>
<dbReference type="InterPro" id="IPR011990">
    <property type="entry name" value="TPR-like_helical_dom_sf"/>
</dbReference>
<feature type="compositionally biased region" description="Basic and acidic residues" evidence="6">
    <location>
        <begin position="404"/>
        <end position="419"/>
    </location>
</feature>
<feature type="chain" id="PRO_5038137891" evidence="7">
    <location>
        <begin position="22"/>
        <end position="698"/>
    </location>
</feature>
<protein>
    <submittedName>
        <fullName evidence="10">Starch-binding protein</fullName>
    </submittedName>
</protein>
<dbReference type="Gene3D" id="1.25.40.390">
    <property type="match status" value="1"/>
</dbReference>
<proteinExistence type="inferred from homology"/>
<evidence type="ECO:0000313" key="10">
    <source>
        <dbReference type="EMBL" id="GGH63755.1"/>
    </source>
</evidence>
<feature type="domain" description="SusD-like N-terminal" evidence="9">
    <location>
        <begin position="24"/>
        <end position="233"/>
    </location>
</feature>
<reference evidence="10" key="1">
    <citation type="journal article" date="2014" name="Int. J. Syst. Evol. Microbiol.">
        <title>Complete genome sequence of Corynebacterium casei LMG S-19264T (=DSM 44701T), isolated from a smear-ripened cheese.</title>
        <authorList>
            <consortium name="US DOE Joint Genome Institute (JGI-PGF)"/>
            <person name="Walter F."/>
            <person name="Albersmeier A."/>
            <person name="Kalinowski J."/>
            <person name="Ruckert C."/>
        </authorList>
    </citation>
    <scope>NUCLEOTIDE SEQUENCE</scope>
    <source>
        <strain evidence="10">CGMCC 1.15290</strain>
    </source>
</reference>
<name>A0A917IUW9_9BACT</name>
<evidence type="ECO:0000256" key="3">
    <source>
        <dbReference type="ARBA" id="ARBA00022729"/>
    </source>
</evidence>
<comment type="subcellular location">
    <subcellularLocation>
        <location evidence="1">Cell outer membrane</location>
    </subcellularLocation>
</comment>
<feature type="signal peptide" evidence="7">
    <location>
        <begin position="1"/>
        <end position="21"/>
    </location>
</feature>
<dbReference type="Pfam" id="PF07980">
    <property type="entry name" value="SusD_RagB"/>
    <property type="match status" value="1"/>
</dbReference>
<keyword evidence="4" id="KW-0472">Membrane</keyword>
<comment type="similarity">
    <text evidence="2">Belongs to the SusD family.</text>
</comment>
<dbReference type="SUPFAM" id="SSF48452">
    <property type="entry name" value="TPR-like"/>
    <property type="match status" value="1"/>
</dbReference>
<dbReference type="InterPro" id="IPR012944">
    <property type="entry name" value="SusD_RagB_dom"/>
</dbReference>
<evidence type="ECO:0000256" key="6">
    <source>
        <dbReference type="SAM" id="MobiDB-lite"/>
    </source>
</evidence>
<evidence type="ECO:0000256" key="2">
    <source>
        <dbReference type="ARBA" id="ARBA00006275"/>
    </source>
</evidence>
<dbReference type="InterPro" id="IPR033985">
    <property type="entry name" value="SusD-like_N"/>
</dbReference>
<dbReference type="AlphaFoldDB" id="A0A917IUW9"/>
<comment type="caution">
    <text evidence="10">The sequence shown here is derived from an EMBL/GenBank/DDBJ whole genome shotgun (WGS) entry which is preliminary data.</text>
</comment>
<dbReference type="Pfam" id="PF14322">
    <property type="entry name" value="SusD-like_3"/>
    <property type="match status" value="1"/>
</dbReference>
<evidence type="ECO:0000256" key="4">
    <source>
        <dbReference type="ARBA" id="ARBA00023136"/>
    </source>
</evidence>
<feature type="domain" description="RagB/SusD" evidence="8">
    <location>
        <begin position="404"/>
        <end position="556"/>
    </location>
</feature>
<organism evidence="10 11">
    <name type="scientific">Filimonas zeae</name>
    <dbReference type="NCBI Taxonomy" id="1737353"/>
    <lineage>
        <taxon>Bacteria</taxon>
        <taxon>Pseudomonadati</taxon>
        <taxon>Bacteroidota</taxon>
        <taxon>Chitinophagia</taxon>
        <taxon>Chitinophagales</taxon>
        <taxon>Chitinophagaceae</taxon>
        <taxon>Filimonas</taxon>
    </lineage>
</organism>
<sequence>MKKIIPILCIAAILIPGVSCKKSFLDVQSPSSVDQDFVFSSPSETFKVMIGCYDLWRTSNGGLFYDIDAVGSDAECHPETYDAQLRHVPEGLYATEISIDYASSLNAWANFYKIANRANLIMDAIRAKPDYQAAVTAGTVNEWTHLYGEAAVFRAFSYHNLLRYFGDVPYFQTTITTAEQTDSARLTSRDVVYDGEIENLLKAATGMYRLGEGGINAERFSRTFAYGLIGKMALYAGGYGLRRTDMDYGAVTFSQIGTEKWNAKYVRRTDYKKYYEIAKTNLKACLDNAGSAYLITTDSRGAGFNNPFQYNFQYNMNLVVSPESLYEIGETQAQFSERPYAFGRPSNGGGANSYPNKAYGQSRMHPAFYYGDYDPKDLRRDATVTVTANSGSASEVIVDFTPGSRDKGGLPSNKWDESRMPSPYTVAQRQAGVNWPQLRMADVILMLAEAYAELGEEGLAKAELTKVRGRAFAAADQTDKVTNYIAPLAGDALKEAILQERKLEFAGEGYRREDLIRTGKLPQKIKAIRDAQIAMVAGLKAKGYYTFPNGNTISNYIYTKAVNVDSLGMTKMLTTQNTVAEGDPSYPVRFPGWRGNSDAWIALGYTTKTGNRNLAIQGLFRYIDPAGTEAAALVAAGYKKTAWGANIVANEAQYTTNIFKGYPDSYLSSGVPPRYLLPLTSETVAKSNGLIKNGYGFQ</sequence>
<feature type="region of interest" description="Disordered" evidence="6">
    <location>
        <begin position="399"/>
        <end position="419"/>
    </location>
</feature>
<accession>A0A917IUW9</accession>
<keyword evidence="11" id="KW-1185">Reference proteome</keyword>
<dbReference type="EMBL" id="BMIB01000002">
    <property type="protein sequence ID" value="GGH63755.1"/>
    <property type="molecule type" value="Genomic_DNA"/>
</dbReference>
<evidence type="ECO:0000259" key="9">
    <source>
        <dbReference type="Pfam" id="PF14322"/>
    </source>
</evidence>
<reference evidence="10" key="2">
    <citation type="submission" date="2020-09" db="EMBL/GenBank/DDBJ databases">
        <authorList>
            <person name="Sun Q."/>
            <person name="Zhou Y."/>
        </authorList>
    </citation>
    <scope>NUCLEOTIDE SEQUENCE</scope>
    <source>
        <strain evidence="10">CGMCC 1.15290</strain>
    </source>
</reference>
<evidence type="ECO:0000313" key="11">
    <source>
        <dbReference type="Proteomes" id="UP000627292"/>
    </source>
</evidence>
<evidence type="ECO:0000256" key="7">
    <source>
        <dbReference type="SAM" id="SignalP"/>
    </source>
</evidence>
<evidence type="ECO:0000259" key="8">
    <source>
        <dbReference type="Pfam" id="PF07980"/>
    </source>
</evidence>
<dbReference type="GO" id="GO:0009279">
    <property type="term" value="C:cell outer membrane"/>
    <property type="evidence" value="ECO:0007669"/>
    <property type="project" value="UniProtKB-SubCell"/>
</dbReference>
<gene>
    <name evidence="10" type="ORF">GCM10011379_15020</name>
</gene>
<keyword evidence="5" id="KW-0998">Cell outer membrane</keyword>